<dbReference type="AlphaFoldDB" id="A0A1U7VAY5"/>
<proteinExistence type="predicted"/>
<evidence type="ECO:0000259" key="3">
    <source>
        <dbReference type="Pfam" id="PF13960"/>
    </source>
</evidence>
<dbReference type="Pfam" id="PF13960">
    <property type="entry name" value="DUF4218"/>
    <property type="match status" value="1"/>
</dbReference>
<feature type="compositionally biased region" description="Polar residues" evidence="2">
    <location>
        <begin position="88"/>
        <end position="99"/>
    </location>
</feature>
<feature type="region of interest" description="Disordered" evidence="2">
    <location>
        <begin position="79"/>
        <end position="110"/>
    </location>
</feature>
<dbReference type="PANTHER" id="PTHR48451">
    <property type="entry name" value="DUF4218 DOMAIN-CONTAINING PROTEIN"/>
    <property type="match status" value="1"/>
</dbReference>
<reference evidence="5" key="2">
    <citation type="submission" date="2025-08" db="UniProtKB">
        <authorList>
            <consortium name="RefSeq"/>
        </authorList>
    </citation>
    <scope>IDENTIFICATION</scope>
    <source>
        <tissue evidence="5">Leaf</tissue>
    </source>
</reference>
<evidence type="ECO:0000313" key="4">
    <source>
        <dbReference type="Proteomes" id="UP000189701"/>
    </source>
</evidence>
<organism evidence="4 5">
    <name type="scientific">Nicotiana sylvestris</name>
    <name type="common">Wood tobacco</name>
    <name type="synonym">South American tobacco</name>
    <dbReference type="NCBI Taxonomy" id="4096"/>
    <lineage>
        <taxon>Eukaryota</taxon>
        <taxon>Viridiplantae</taxon>
        <taxon>Streptophyta</taxon>
        <taxon>Embryophyta</taxon>
        <taxon>Tracheophyta</taxon>
        <taxon>Spermatophyta</taxon>
        <taxon>Magnoliopsida</taxon>
        <taxon>eudicotyledons</taxon>
        <taxon>Gunneridae</taxon>
        <taxon>Pentapetalae</taxon>
        <taxon>asterids</taxon>
        <taxon>lamiids</taxon>
        <taxon>Solanales</taxon>
        <taxon>Solanaceae</taxon>
        <taxon>Nicotianoideae</taxon>
        <taxon>Nicotianeae</taxon>
        <taxon>Nicotiana</taxon>
    </lineage>
</organism>
<sequence length="583" mass="65510">MCSKTAEHMRWHTVGGNKDGIIRHPRDGEAWKRFLGHLKSLVGNKPQAEGSIAESYIFEEALILCSRYFEDIESRVNRPKRFSDEPNHSNASERSSMFPQQGKPVGGSTTFSLTPLEKTQAHRYVLLNCAAVKPFIEYAEDQALAQLAKVNSGECTTSPVSSSNNKAGFVGSITVRFVSSGNKKASFIGSGHITAWFVSSGHITIGSIGSSRITTDFVLSFCITADFVLSVYITADFVLSDRITIGFILSDHIIANFISSDSEENRKRLKVKVRDVLNLSGEERIVLEFDYLDEPFGEAQGLIAGFCGILATDCALFPIHFEKWPYLPISYFDHVFDRIVKKRFCFKTVESVARRYVYNSIWKKWSANRLNLWRAFYDPLKSKAQIMENIPAGIPRDQWTSFVDYRFKETTLMAETGRAQLYLDTHKKQDGTYVNEAAKEICEKIELVLSQSTVDESEVSPNDVVGEVLGKEHSGRVRCLGLGAVPSKVFKHARPRFGGMNASSSDASCLNHCQENYNKLLNAHNQSQENYKQMMNAFKAYMIMKEGTIPEQFAEFFASPPTTVNKLVIFFSTDNICIRSCIN</sequence>
<dbReference type="Pfam" id="PF03004">
    <property type="entry name" value="Transposase_24"/>
    <property type="match status" value="1"/>
</dbReference>
<dbReference type="STRING" id="4096.A0A1U7VAY5"/>
<keyword evidence="1" id="KW-0175">Coiled coil</keyword>
<gene>
    <name evidence="5" type="primary">LOC104211602</name>
</gene>
<accession>A0A1U7VAY5</accession>
<dbReference type="RefSeq" id="XP_009758990.1">
    <property type="nucleotide sequence ID" value="XM_009760688.1"/>
</dbReference>
<dbReference type="InterPro" id="IPR025452">
    <property type="entry name" value="DUF4218"/>
</dbReference>
<evidence type="ECO:0000313" key="5">
    <source>
        <dbReference type="RefSeq" id="XP_009758990.1"/>
    </source>
</evidence>
<feature type="coiled-coil region" evidence="1">
    <location>
        <begin position="510"/>
        <end position="537"/>
    </location>
</feature>
<reference evidence="4" key="1">
    <citation type="journal article" date="2013" name="Genome Biol.">
        <title>Reference genomes and transcriptomes of Nicotiana sylvestris and Nicotiana tomentosiformis.</title>
        <authorList>
            <person name="Sierro N."/>
            <person name="Battey J.N."/>
            <person name="Ouadi S."/>
            <person name="Bovet L."/>
            <person name="Goepfert S."/>
            <person name="Bakaher N."/>
            <person name="Peitsch M.C."/>
            <person name="Ivanov N.V."/>
        </authorList>
    </citation>
    <scope>NUCLEOTIDE SEQUENCE [LARGE SCALE GENOMIC DNA]</scope>
</reference>
<dbReference type="PANTHER" id="PTHR48451:SF1">
    <property type="entry name" value="DUF4218 DOMAIN-CONTAINING PROTEIN"/>
    <property type="match status" value="1"/>
</dbReference>
<dbReference type="Proteomes" id="UP000189701">
    <property type="component" value="Unplaced"/>
</dbReference>
<evidence type="ECO:0000256" key="1">
    <source>
        <dbReference type="SAM" id="Coils"/>
    </source>
</evidence>
<evidence type="ECO:0000256" key="2">
    <source>
        <dbReference type="SAM" id="MobiDB-lite"/>
    </source>
</evidence>
<feature type="domain" description="DUF4218" evidence="3">
    <location>
        <begin position="29"/>
        <end position="81"/>
    </location>
</feature>
<keyword evidence="4" id="KW-1185">Reference proteome</keyword>
<name>A0A1U7VAY5_NICSY</name>
<protein>
    <submittedName>
        <fullName evidence="5">Uncharacterized protein LOC104211602</fullName>
    </submittedName>
</protein>
<dbReference type="InterPro" id="IPR004252">
    <property type="entry name" value="Probable_transposase_24"/>
</dbReference>
<dbReference type="eggNOG" id="ENOG502SM2F">
    <property type="taxonomic scope" value="Eukaryota"/>
</dbReference>